<dbReference type="eggNOG" id="COG0455">
    <property type="taxonomic scope" value="Bacteria"/>
</dbReference>
<name>A4XMS3_CALS8</name>
<evidence type="ECO:0000256" key="1">
    <source>
        <dbReference type="SAM" id="MobiDB-lite"/>
    </source>
</evidence>
<gene>
    <name evidence="2" type="ordered locus">Csac_2637</name>
</gene>
<dbReference type="Proteomes" id="UP000000256">
    <property type="component" value="Chromosome"/>
</dbReference>
<dbReference type="InterPro" id="IPR027417">
    <property type="entry name" value="P-loop_NTPase"/>
</dbReference>
<keyword evidence="3" id="KW-1185">Reference proteome</keyword>
<accession>A4XMS3</accession>
<reference evidence="2 3" key="1">
    <citation type="journal article" date="2008" name="Appl. Environ. Microbiol.">
        <title>Hydrogenomics of the extremely thermophilic bacterium Caldicellulosiruptor saccharolyticus.</title>
        <authorList>
            <person name="van de Werken H.J."/>
            <person name="Verhaart M.R."/>
            <person name="VanFossen A.L."/>
            <person name="Willquist K."/>
            <person name="Lewis D.L."/>
            <person name="Nichols J.D."/>
            <person name="Goorissen H.P."/>
            <person name="Mongodin E.F."/>
            <person name="Nelson K.E."/>
            <person name="van Niel E.W."/>
            <person name="Stams A.J."/>
            <person name="Ward D.E."/>
            <person name="de Vos W.M."/>
            <person name="van der Oost J."/>
            <person name="Kelly R.M."/>
            <person name="Kengen S.W."/>
        </authorList>
    </citation>
    <scope>NUCLEOTIDE SEQUENCE [LARGE SCALE GENOMIC DNA]</scope>
    <source>
        <strain evidence="3">ATCC 43494 / DSM 8903 / Tp8T 6331</strain>
    </source>
</reference>
<organism evidence="2 3">
    <name type="scientific">Caldicellulosiruptor saccharolyticus (strain ATCC 43494 / DSM 8903 / Tp8T 6331)</name>
    <dbReference type="NCBI Taxonomy" id="351627"/>
    <lineage>
        <taxon>Bacteria</taxon>
        <taxon>Bacillati</taxon>
        <taxon>Bacillota</taxon>
        <taxon>Bacillota incertae sedis</taxon>
        <taxon>Caldicellulosiruptorales</taxon>
        <taxon>Caldicellulosiruptoraceae</taxon>
        <taxon>Caldicellulosiruptor</taxon>
    </lineage>
</organism>
<dbReference type="STRING" id="351627.Csac_2637"/>
<evidence type="ECO:0000313" key="2">
    <source>
        <dbReference type="EMBL" id="ABP68208.1"/>
    </source>
</evidence>
<protein>
    <submittedName>
        <fullName evidence="2">Uncharacterized protein</fullName>
    </submittedName>
</protein>
<feature type="compositionally biased region" description="Basic and acidic residues" evidence="1">
    <location>
        <begin position="131"/>
        <end position="152"/>
    </location>
</feature>
<dbReference type="EMBL" id="CP000679">
    <property type="protein sequence ID" value="ABP68208.1"/>
    <property type="molecule type" value="Genomic_DNA"/>
</dbReference>
<dbReference type="RefSeq" id="WP_011918124.1">
    <property type="nucleotide sequence ID" value="NC_009437.1"/>
</dbReference>
<evidence type="ECO:0000313" key="3">
    <source>
        <dbReference type="Proteomes" id="UP000000256"/>
    </source>
</evidence>
<dbReference type="KEGG" id="csc:Csac_2637"/>
<dbReference type="HOGENOM" id="CLU_677366_0_0_9"/>
<feature type="region of interest" description="Disordered" evidence="1">
    <location>
        <begin position="131"/>
        <end position="169"/>
    </location>
</feature>
<sequence length="429" mass="47829">MSKIAIATGINSFDEELQKKIANSDIIYYREFLLKEQYDTVILSEQLTGAVRLEELAFKLRENGTRLIFLIPDVEDNPSLVKYLLLLGVYDIITGNVACDDVITVLNNPKTFKDISKLLLMVSGAEDIKPVISDRQHKEEQTKEQKQEEKQEGQQPEQNSDQQAQTSEVTEKVVEIPVEKVVEKVVEKEKIVQIEKPVIVQSQSIGIWSVNSGYPTAEIAIEVARSLKQYSKTPNVALLDFEEITPRICDILKVRQTQVEYLTRLINLGELTRKKLDELLSDIDGIKVFGGITIRNSLKVTDRHLITVTNMLKESMQFVVIHGGSGVTTTGAAVALSKSDKLLVIVKPSKSDVIRTLELINFAASAWGVDKSKVYVYLIEDGWTTELDAATVRELCELNGVNFAGAGGKKYMKTINKLINELVIKGCGA</sequence>
<dbReference type="AlphaFoldDB" id="A4XMS3"/>
<proteinExistence type="predicted"/>
<dbReference type="Gene3D" id="3.40.50.300">
    <property type="entry name" value="P-loop containing nucleotide triphosphate hydrolases"/>
    <property type="match status" value="1"/>
</dbReference>